<dbReference type="SUPFAM" id="SSF51735">
    <property type="entry name" value="NAD(P)-binding Rossmann-fold domains"/>
    <property type="match status" value="1"/>
</dbReference>
<protein>
    <submittedName>
        <fullName evidence="6">Zinc-binding dehydrogenase</fullName>
    </submittedName>
</protein>
<evidence type="ECO:0000259" key="5">
    <source>
        <dbReference type="SMART" id="SM00829"/>
    </source>
</evidence>
<keyword evidence="1 4" id="KW-0479">Metal-binding</keyword>
<dbReference type="Gene3D" id="3.40.50.720">
    <property type="entry name" value="NAD(P)-binding Rossmann-like Domain"/>
    <property type="match status" value="1"/>
</dbReference>
<dbReference type="InterPro" id="IPR050129">
    <property type="entry name" value="Zn_alcohol_dh"/>
</dbReference>
<keyword evidence="7" id="KW-1185">Reference proteome</keyword>
<dbReference type="GO" id="GO:0016491">
    <property type="term" value="F:oxidoreductase activity"/>
    <property type="evidence" value="ECO:0007669"/>
    <property type="project" value="UniProtKB-KW"/>
</dbReference>
<comment type="similarity">
    <text evidence="4">Belongs to the zinc-containing alcohol dehydrogenase family.</text>
</comment>
<dbReference type="CDD" id="cd08239">
    <property type="entry name" value="THR_DH_like"/>
    <property type="match status" value="1"/>
</dbReference>
<evidence type="ECO:0000313" key="7">
    <source>
        <dbReference type="Proteomes" id="UP000593601"/>
    </source>
</evidence>
<dbReference type="SUPFAM" id="SSF50129">
    <property type="entry name" value="GroES-like"/>
    <property type="match status" value="1"/>
</dbReference>
<dbReference type="InterPro" id="IPR020843">
    <property type="entry name" value="ER"/>
</dbReference>
<organism evidence="6 7">
    <name type="scientific">Blautia liquoris</name>
    <dbReference type="NCBI Taxonomy" id="2779518"/>
    <lineage>
        <taxon>Bacteria</taxon>
        <taxon>Bacillati</taxon>
        <taxon>Bacillota</taxon>
        <taxon>Clostridia</taxon>
        <taxon>Lachnospirales</taxon>
        <taxon>Lachnospiraceae</taxon>
        <taxon>Blautia</taxon>
    </lineage>
</organism>
<dbReference type="InterPro" id="IPR036291">
    <property type="entry name" value="NAD(P)-bd_dom_sf"/>
</dbReference>
<comment type="cofactor">
    <cofactor evidence="4">
        <name>Zn(2+)</name>
        <dbReference type="ChEBI" id="CHEBI:29105"/>
    </cofactor>
</comment>
<evidence type="ECO:0000256" key="3">
    <source>
        <dbReference type="ARBA" id="ARBA00023002"/>
    </source>
</evidence>
<feature type="domain" description="Enoyl reductase (ER)" evidence="5">
    <location>
        <begin position="17"/>
        <end position="352"/>
    </location>
</feature>
<dbReference type="KEGG" id="bliq:INP51_05470"/>
<keyword evidence="3" id="KW-0560">Oxidoreductase</keyword>
<dbReference type="AlphaFoldDB" id="A0A7M2RJ92"/>
<dbReference type="Gene3D" id="3.90.180.10">
    <property type="entry name" value="Medium-chain alcohol dehydrogenases, catalytic domain"/>
    <property type="match status" value="1"/>
</dbReference>
<evidence type="ECO:0000256" key="2">
    <source>
        <dbReference type="ARBA" id="ARBA00022833"/>
    </source>
</evidence>
<dbReference type="EMBL" id="CP063304">
    <property type="protein sequence ID" value="QOV20396.1"/>
    <property type="molecule type" value="Genomic_DNA"/>
</dbReference>
<name>A0A7M2RJ92_9FIRM</name>
<dbReference type="PROSITE" id="PS00059">
    <property type="entry name" value="ADH_ZINC"/>
    <property type="match status" value="1"/>
</dbReference>
<gene>
    <name evidence="6" type="ORF">INP51_05470</name>
</gene>
<proteinExistence type="inferred from homology"/>
<dbReference type="RefSeq" id="WP_193736716.1">
    <property type="nucleotide sequence ID" value="NZ_CP063304.1"/>
</dbReference>
<dbReference type="PANTHER" id="PTHR43401">
    <property type="entry name" value="L-THREONINE 3-DEHYDROGENASE"/>
    <property type="match status" value="1"/>
</dbReference>
<accession>A0A7M2RJ92</accession>
<dbReference type="Proteomes" id="UP000593601">
    <property type="component" value="Chromosome"/>
</dbReference>
<evidence type="ECO:0000313" key="6">
    <source>
        <dbReference type="EMBL" id="QOV20396.1"/>
    </source>
</evidence>
<dbReference type="SMART" id="SM00829">
    <property type="entry name" value="PKS_ER"/>
    <property type="match status" value="1"/>
</dbReference>
<dbReference type="InterPro" id="IPR013149">
    <property type="entry name" value="ADH-like_C"/>
</dbReference>
<dbReference type="PANTHER" id="PTHR43401:SF2">
    <property type="entry name" value="L-THREONINE 3-DEHYDROGENASE"/>
    <property type="match status" value="1"/>
</dbReference>
<dbReference type="InterPro" id="IPR002328">
    <property type="entry name" value="ADH_Zn_CS"/>
</dbReference>
<sequence>MAVKMIPKTMTGAVLPGDSSVEMKEFEIPKPGYGQVLVKTKATTICGSDIRCIYREHTGKGPEAYIPGTIAGHEPCGLIVEEGEGVRRFHKGDRVIVYHISGCGVCYDCRRGYYISCKSKYRKAYGWQRNGGMAPYMLCDEKDLIALPDELTYKDGAQVACGFGTVYEAIEKIGISGNDAVLVTGLGPVGLAALMLAKALGANHLIGVEMNDYRIDLAKKLGLVDEVFKPDKNTLEKILKVTGGHGVERAIDASANDSGRQLAIRATRDWGKIAFVGEGGTCTFNPSPDIIHGQKSIYGSWVTSLWRMEELVEKLVRWNIHPEDLITDEFAIDHAGEAYQLMAGGQCGKVAVVFGDQDER</sequence>
<evidence type="ECO:0000256" key="4">
    <source>
        <dbReference type="RuleBase" id="RU361277"/>
    </source>
</evidence>
<keyword evidence="2 4" id="KW-0862">Zinc</keyword>
<dbReference type="Pfam" id="PF08240">
    <property type="entry name" value="ADH_N"/>
    <property type="match status" value="1"/>
</dbReference>
<dbReference type="Pfam" id="PF00107">
    <property type="entry name" value="ADH_zinc_N"/>
    <property type="match status" value="1"/>
</dbReference>
<dbReference type="GO" id="GO:0008270">
    <property type="term" value="F:zinc ion binding"/>
    <property type="evidence" value="ECO:0007669"/>
    <property type="project" value="InterPro"/>
</dbReference>
<dbReference type="InterPro" id="IPR013154">
    <property type="entry name" value="ADH-like_N"/>
</dbReference>
<dbReference type="InterPro" id="IPR011032">
    <property type="entry name" value="GroES-like_sf"/>
</dbReference>
<evidence type="ECO:0000256" key="1">
    <source>
        <dbReference type="ARBA" id="ARBA00022723"/>
    </source>
</evidence>
<reference evidence="6 7" key="1">
    <citation type="submission" date="2020-10" db="EMBL/GenBank/DDBJ databases">
        <title>Blautia liquoris sp.nov., isolated from the mud in a fermentation cellar used for the production of Chinese strong-flavoured liquor.</title>
        <authorList>
            <person name="Lu L."/>
        </authorList>
    </citation>
    <scope>NUCLEOTIDE SEQUENCE [LARGE SCALE GENOMIC DNA]</scope>
    <source>
        <strain evidence="6 7">LZLJ-3</strain>
    </source>
</reference>